<sequence>MYKYIDDFDNNNKKKIDKHVKQVFKFIQTTNSVSNLDVIHFIFKLNSIKNKETDSKSLKVEIFYNDKLFEEKLKIISSVIRMDSKEKINNFLTDLLKNKEI</sequence>
<dbReference type="RefSeq" id="WP_216488417.1">
    <property type="nucleotide sequence ID" value="NZ_JAHMHH010000001.1"/>
</dbReference>
<reference evidence="1" key="1">
    <citation type="submission" date="2021-06" db="EMBL/GenBank/DDBJ databases">
        <title>Novel Mycoplasma species detected in California sea lions (Zalophus californianus) from the USA.</title>
        <authorList>
            <person name="Volokhov D.V."/>
            <person name="Furtak V.A."/>
            <person name="Zagorodnyaya T.A."/>
        </authorList>
    </citation>
    <scope>NUCLEOTIDE SEQUENCE [LARGE SCALE GENOMIC DNA]</scope>
    <source>
        <strain evidence="1">CSL 5346</strain>
    </source>
</reference>
<accession>A0ABS6DP66</accession>
<protein>
    <submittedName>
        <fullName evidence="1">Uncharacterized protein</fullName>
    </submittedName>
</protein>
<keyword evidence="2" id="KW-1185">Reference proteome</keyword>
<proteinExistence type="predicted"/>
<evidence type="ECO:0000313" key="1">
    <source>
        <dbReference type="EMBL" id="MBU4692115.1"/>
    </source>
</evidence>
<dbReference type="Proteomes" id="UP000718793">
    <property type="component" value="Unassembled WGS sequence"/>
</dbReference>
<gene>
    <name evidence="1" type="ORF">KQ875_00690</name>
</gene>
<comment type="caution">
    <text evidence="1">The sequence shown here is derived from an EMBL/GenBank/DDBJ whole genome shotgun (WGS) entry which is preliminary data.</text>
</comment>
<evidence type="ECO:0000313" key="2">
    <source>
        <dbReference type="Proteomes" id="UP000718793"/>
    </source>
</evidence>
<name>A0ABS6DP66_9MOLU</name>
<dbReference type="EMBL" id="JAHMHH010000001">
    <property type="protein sequence ID" value="MBU4692115.1"/>
    <property type="molecule type" value="Genomic_DNA"/>
</dbReference>
<organism evidence="1 2">
    <name type="scientific">Mycoplasma zalophi</name>
    <dbReference type="NCBI Taxonomy" id="191287"/>
    <lineage>
        <taxon>Bacteria</taxon>
        <taxon>Bacillati</taxon>
        <taxon>Mycoplasmatota</taxon>
        <taxon>Mollicutes</taxon>
        <taxon>Mycoplasmataceae</taxon>
        <taxon>Mycoplasma</taxon>
    </lineage>
</organism>